<dbReference type="InterPro" id="IPR014017">
    <property type="entry name" value="DNA_helicase_UvrD-like_C"/>
</dbReference>
<organism evidence="14 15">
    <name type="scientific">Gottfriedia endophytica</name>
    <dbReference type="NCBI Taxonomy" id="2820819"/>
    <lineage>
        <taxon>Bacteria</taxon>
        <taxon>Bacillati</taxon>
        <taxon>Bacillota</taxon>
        <taxon>Bacilli</taxon>
        <taxon>Bacillales</taxon>
        <taxon>Bacillaceae</taxon>
        <taxon>Gottfriedia</taxon>
    </lineage>
</organism>
<dbReference type="PROSITE" id="PS51217">
    <property type="entry name" value="UVRD_HELICASE_CTER"/>
    <property type="match status" value="1"/>
</dbReference>
<dbReference type="InterPro" id="IPR000212">
    <property type="entry name" value="DNA_helicase_UvrD/REP"/>
</dbReference>
<dbReference type="Pfam" id="PF13361">
    <property type="entry name" value="UvrD_C"/>
    <property type="match status" value="1"/>
</dbReference>
<keyword evidence="2 11" id="KW-0547">Nucleotide-binding</keyword>
<dbReference type="PANTHER" id="PTHR11070">
    <property type="entry name" value="UVRD / RECB / PCRA DNA HELICASE FAMILY MEMBER"/>
    <property type="match status" value="1"/>
</dbReference>
<dbReference type="Gene3D" id="1.10.10.160">
    <property type="match status" value="1"/>
</dbReference>
<dbReference type="GO" id="GO:0033202">
    <property type="term" value="C:DNA helicase complex"/>
    <property type="evidence" value="ECO:0007669"/>
    <property type="project" value="TreeGrafter"/>
</dbReference>
<evidence type="ECO:0000313" key="14">
    <source>
        <dbReference type="EMBL" id="MBP0724616.1"/>
    </source>
</evidence>
<dbReference type="Proteomes" id="UP000682134">
    <property type="component" value="Unassembled WGS sequence"/>
</dbReference>
<comment type="caution">
    <text evidence="14">The sequence shown here is derived from an EMBL/GenBank/DDBJ whole genome shotgun (WGS) entry which is preliminary data.</text>
</comment>
<dbReference type="SUPFAM" id="SSF52540">
    <property type="entry name" value="P-loop containing nucleoside triphosphate hydrolases"/>
    <property type="match status" value="1"/>
</dbReference>
<comment type="catalytic activity">
    <reaction evidence="10">
        <text>ATP + H2O = ADP + phosphate + H(+)</text>
        <dbReference type="Rhea" id="RHEA:13065"/>
        <dbReference type="ChEBI" id="CHEBI:15377"/>
        <dbReference type="ChEBI" id="CHEBI:15378"/>
        <dbReference type="ChEBI" id="CHEBI:30616"/>
        <dbReference type="ChEBI" id="CHEBI:43474"/>
        <dbReference type="ChEBI" id="CHEBI:456216"/>
        <dbReference type="EC" id="5.6.2.4"/>
    </reaction>
</comment>
<evidence type="ECO:0000256" key="5">
    <source>
        <dbReference type="ARBA" id="ARBA00022840"/>
    </source>
</evidence>
<dbReference type="GO" id="GO:0005829">
    <property type="term" value="C:cytosol"/>
    <property type="evidence" value="ECO:0007669"/>
    <property type="project" value="TreeGrafter"/>
</dbReference>
<dbReference type="PANTHER" id="PTHR11070:SF2">
    <property type="entry name" value="ATP-DEPENDENT DNA HELICASE SRS2"/>
    <property type="match status" value="1"/>
</dbReference>
<proteinExistence type="inferred from homology"/>
<evidence type="ECO:0000256" key="8">
    <source>
        <dbReference type="ARBA" id="ARBA00034617"/>
    </source>
</evidence>
<dbReference type="InterPro" id="IPR013986">
    <property type="entry name" value="DExx_box_DNA_helicase_dom_sf"/>
</dbReference>
<dbReference type="GO" id="GO:0043138">
    <property type="term" value="F:3'-5' DNA helicase activity"/>
    <property type="evidence" value="ECO:0007669"/>
    <property type="project" value="UniProtKB-EC"/>
</dbReference>
<feature type="binding site" evidence="11">
    <location>
        <begin position="158"/>
        <end position="165"/>
    </location>
    <ligand>
        <name>ATP</name>
        <dbReference type="ChEBI" id="CHEBI:30616"/>
    </ligand>
</feature>
<dbReference type="Pfam" id="PF00580">
    <property type="entry name" value="UvrD-helicase"/>
    <property type="match status" value="1"/>
</dbReference>
<dbReference type="CDD" id="cd17932">
    <property type="entry name" value="DEXQc_UvrD"/>
    <property type="match status" value="1"/>
</dbReference>
<evidence type="ECO:0000256" key="10">
    <source>
        <dbReference type="ARBA" id="ARBA00048988"/>
    </source>
</evidence>
<accession>A0A940NPP2</accession>
<dbReference type="RefSeq" id="WP_209403337.1">
    <property type="nucleotide sequence ID" value="NZ_JAGIYQ010000003.1"/>
</dbReference>
<dbReference type="Gene3D" id="3.40.50.300">
    <property type="entry name" value="P-loop containing nucleotide triphosphate hydrolases"/>
    <property type="match status" value="2"/>
</dbReference>
<evidence type="ECO:0000256" key="1">
    <source>
        <dbReference type="ARBA" id="ARBA00009922"/>
    </source>
</evidence>
<reference evidence="14" key="1">
    <citation type="submission" date="2021-04" db="EMBL/GenBank/DDBJ databases">
        <title>Genome seq and assembly of Bacillus sp.</title>
        <authorList>
            <person name="Chhetri G."/>
        </authorList>
    </citation>
    <scope>NUCLEOTIDE SEQUENCE</scope>
    <source>
        <strain evidence="14">RG28</strain>
    </source>
</reference>
<dbReference type="InterPro" id="IPR027417">
    <property type="entry name" value="P-loop_NTPase"/>
</dbReference>
<dbReference type="PROSITE" id="PS51198">
    <property type="entry name" value="UVRD_HELICASE_ATP_BIND"/>
    <property type="match status" value="1"/>
</dbReference>
<feature type="domain" description="UvrD-like helicase C-terminal" evidence="13">
    <location>
        <begin position="413"/>
        <end position="681"/>
    </location>
</feature>
<sequence>MKLAQYQHQTIYLPEFPRQRYEELYQASIRGEILCCECQKPLFMTLSIHDLPHFIHSTIEQTTLCRHVVELKERNRKKQSEDEMNNIREVNGFRMPAKRAISETNDEEVFLESKQYHSIPPFSKKSSSKEAFSISNLTLDANQWEAVTYIGSPLLVLAGAGSGKTRVITSRAIHMMSTYGIRPHEMMLVTFTSKAAQEMKERIKSFGYSIADMEIGTFHSIFYKMLLRFDRQLWDSSRLIKFDFQKENMLKQLARQLDIEEKSFAFDQAIQQIGLWKNSFIYPSDIKPSDTWEEQVAALYEGYENSKKQQNLFDFDDMLIGCYEMLLEHPILLKQYQSRYKCLLVDEFQDINKIQFLIIKLLFQDTSNITVVGDDDQSIYAFRGSNPDYLLQFQSHFSNAKILHLSENYRSTHSIVSLANETIKGNNNRFAKSMNAQHHSGQVPIFFFPYDEEEEATMIVSDIKEKIKNGAKPEQFAVLYRTNTASRAIFERLIQTSLPFTIDQDGESFYDRPIIRKMISLLMLTQDEDHQGAIKELLPVLFLKQQALQEAKMNSVLQNLTFLEALTTINSAAPFQIKKIEKLIKLIRTIKELPPLEAIERLEESPAFMDYLKKRGNEANKIERPSDDIRDLKVVSKNFKSQREFVEHAFHISAKFKEYRSQKNKQSTSSISLLTAHRSKGLEYDYVYLLGTVDGGFPHDYALEALKNGDSTQIEEERRLLYVAITRARNSLYLSILQRRRNKKANPSRLIKRLIPR</sequence>
<evidence type="ECO:0000256" key="9">
    <source>
        <dbReference type="ARBA" id="ARBA00034808"/>
    </source>
</evidence>
<dbReference type="EMBL" id="JAGIYQ010000003">
    <property type="protein sequence ID" value="MBP0724616.1"/>
    <property type="molecule type" value="Genomic_DNA"/>
</dbReference>
<evidence type="ECO:0000259" key="13">
    <source>
        <dbReference type="PROSITE" id="PS51217"/>
    </source>
</evidence>
<dbReference type="AlphaFoldDB" id="A0A940NPP2"/>
<dbReference type="CDD" id="cd18807">
    <property type="entry name" value="SF1_C_UvrD"/>
    <property type="match status" value="1"/>
</dbReference>
<name>A0A940NPP2_9BACI</name>
<keyword evidence="4 11" id="KW-0347">Helicase</keyword>
<evidence type="ECO:0000256" key="7">
    <source>
        <dbReference type="ARBA" id="ARBA00023235"/>
    </source>
</evidence>
<keyword evidence="15" id="KW-1185">Reference proteome</keyword>
<evidence type="ECO:0000259" key="12">
    <source>
        <dbReference type="PROSITE" id="PS51198"/>
    </source>
</evidence>
<evidence type="ECO:0000256" key="6">
    <source>
        <dbReference type="ARBA" id="ARBA00023125"/>
    </source>
</evidence>
<feature type="domain" description="UvrD-like helicase ATP-binding" evidence="12">
    <location>
        <begin position="137"/>
        <end position="412"/>
    </location>
</feature>
<comment type="catalytic activity">
    <reaction evidence="8">
        <text>Couples ATP hydrolysis with the unwinding of duplex DNA by translocating in the 3'-5' direction.</text>
        <dbReference type="EC" id="5.6.2.4"/>
    </reaction>
</comment>
<dbReference type="EC" id="5.6.2.4" evidence="9"/>
<evidence type="ECO:0000256" key="3">
    <source>
        <dbReference type="ARBA" id="ARBA00022801"/>
    </source>
</evidence>
<keyword evidence="7" id="KW-0413">Isomerase</keyword>
<keyword evidence="5 11" id="KW-0067">ATP-binding</keyword>
<keyword evidence="6" id="KW-0238">DNA-binding</keyword>
<comment type="similarity">
    <text evidence="1">Belongs to the helicase family. UvrD subfamily.</text>
</comment>
<evidence type="ECO:0000313" key="15">
    <source>
        <dbReference type="Proteomes" id="UP000682134"/>
    </source>
</evidence>
<dbReference type="GO" id="GO:0003677">
    <property type="term" value="F:DNA binding"/>
    <property type="evidence" value="ECO:0007669"/>
    <property type="project" value="UniProtKB-KW"/>
</dbReference>
<protein>
    <recommendedName>
        <fullName evidence="9">DNA 3'-5' helicase</fullName>
        <ecNumber evidence="9">5.6.2.4</ecNumber>
    </recommendedName>
</protein>
<evidence type="ECO:0000256" key="11">
    <source>
        <dbReference type="PROSITE-ProRule" id="PRU00560"/>
    </source>
</evidence>
<dbReference type="GO" id="GO:0000725">
    <property type="term" value="P:recombinational repair"/>
    <property type="evidence" value="ECO:0007669"/>
    <property type="project" value="TreeGrafter"/>
</dbReference>
<evidence type="ECO:0000256" key="4">
    <source>
        <dbReference type="ARBA" id="ARBA00022806"/>
    </source>
</evidence>
<dbReference type="GO" id="GO:0005524">
    <property type="term" value="F:ATP binding"/>
    <property type="evidence" value="ECO:0007669"/>
    <property type="project" value="UniProtKB-UniRule"/>
</dbReference>
<evidence type="ECO:0000256" key="2">
    <source>
        <dbReference type="ARBA" id="ARBA00022741"/>
    </source>
</evidence>
<keyword evidence="3 11" id="KW-0378">Hydrolase</keyword>
<dbReference type="Gene3D" id="1.10.486.10">
    <property type="entry name" value="PCRA, domain 4"/>
    <property type="match status" value="1"/>
</dbReference>
<dbReference type="GO" id="GO:0016787">
    <property type="term" value="F:hydrolase activity"/>
    <property type="evidence" value="ECO:0007669"/>
    <property type="project" value="UniProtKB-UniRule"/>
</dbReference>
<dbReference type="InterPro" id="IPR014016">
    <property type="entry name" value="UvrD-like_ATP-bd"/>
</dbReference>
<gene>
    <name evidence="14" type="ORF">J5Y03_05370</name>
</gene>